<evidence type="ECO:0000313" key="7">
    <source>
        <dbReference type="Proteomes" id="UP000662572"/>
    </source>
</evidence>
<evidence type="ECO:0000256" key="1">
    <source>
        <dbReference type="ARBA" id="ARBA00023015"/>
    </source>
</evidence>
<dbReference type="AlphaFoldDB" id="A0A918Q776"/>
<dbReference type="InterPro" id="IPR001647">
    <property type="entry name" value="HTH_TetR"/>
</dbReference>
<gene>
    <name evidence="6" type="ORF">GCM10011273_20690</name>
</gene>
<dbReference type="GO" id="GO:0003700">
    <property type="term" value="F:DNA-binding transcription factor activity"/>
    <property type="evidence" value="ECO:0007669"/>
    <property type="project" value="TreeGrafter"/>
</dbReference>
<dbReference type="InterPro" id="IPR041478">
    <property type="entry name" value="TetR_C_27"/>
</dbReference>
<protein>
    <recommendedName>
        <fullName evidence="5">HTH tetR-type domain-containing protein</fullName>
    </recommendedName>
</protein>
<feature type="DNA-binding region" description="H-T-H motif" evidence="4">
    <location>
        <begin position="35"/>
        <end position="54"/>
    </location>
</feature>
<sequence>MSDDKKKPADDGLNTTKILDTARAQIRRHGQAKTNIVDIAKALGTSHTTIYRHFRSKTDVFDAIVVDAMKDEEALAKAFVASSAPASERLLGMVLALHRRKRERLEGDPEVYELYRRVLEARPELVKNYTAAMTRLLAAIIEDGVKRREFVVDDVDLAAGIVRDAVTVYVHPAHVELAFKAGLDLEPSVRRMIETLAIAMRRGLSLGNIPD</sequence>
<dbReference type="PRINTS" id="PR00455">
    <property type="entry name" value="HTHTETR"/>
</dbReference>
<reference evidence="6" key="1">
    <citation type="journal article" date="2014" name="Int. J. Syst. Evol. Microbiol.">
        <title>Complete genome sequence of Corynebacterium casei LMG S-19264T (=DSM 44701T), isolated from a smear-ripened cheese.</title>
        <authorList>
            <consortium name="US DOE Joint Genome Institute (JGI-PGF)"/>
            <person name="Walter F."/>
            <person name="Albersmeier A."/>
            <person name="Kalinowski J."/>
            <person name="Ruckert C."/>
        </authorList>
    </citation>
    <scope>NUCLEOTIDE SEQUENCE</scope>
    <source>
        <strain evidence="6">KCTC 32296</strain>
    </source>
</reference>
<dbReference type="Pfam" id="PF00440">
    <property type="entry name" value="TetR_N"/>
    <property type="match status" value="1"/>
</dbReference>
<dbReference type="PANTHER" id="PTHR30055">
    <property type="entry name" value="HTH-TYPE TRANSCRIPTIONAL REGULATOR RUTR"/>
    <property type="match status" value="1"/>
</dbReference>
<organism evidence="6 7">
    <name type="scientific">Asticcacaulis endophyticus</name>
    <dbReference type="NCBI Taxonomy" id="1395890"/>
    <lineage>
        <taxon>Bacteria</taxon>
        <taxon>Pseudomonadati</taxon>
        <taxon>Pseudomonadota</taxon>
        <taxon>Alphaproteobacteria</taxon>
        <taxon>Caulobacterales</taxon>
        <taxon>Caulobacteraceae</taxon>
        <taxon>Asticcacaulis</taxon>
    </lineage>
</organism>
<accession>A0A918Q776</accession>
<keyword evidence="7" id="KW-1185">Reference proteome</keyword>
<dbReference type="Proteomes" id="UP000662572">
    <property type="component" value="Unassembled WGS sequence"/>
</dbReference>
<dbReference type="RefSeq" id="WP_189486364.1">
    <property type="nucleotide sequence ID" value="NZ_BMZB01000002.1"/>
</dbReference>
<dbReference type="InterPro" id="IPR009057">
    <property type="entry name" value="Homeodomain-like_sf"/>
</dbReference>
<dbReference type="GO" id="GO:0000976">
    <property type="term" value="F:transcription cis-regulatory region binding"/>
    <property type="evidence" value="ECO:0007669"/>
    <property type="project" value="TreeGrafter"/>
</dbReference>
<reference evidence="6" key="2">
    <citation type="submission" date="2020-09" db="EMBL/GenBank/DDBJ databases">
        <authorList>
            <person name="Sun Q."/>
            <person name="Kim S."/>
        </authorList>
    </citation>
    <scope>NUCLEOTIDE SEQUENCE</scope>
    <source>
        <strain evidence="6">KCTC 32296</strain>
    </source>
</reference>
<evidence type="ECO:0000256" key="3">
    <source>
        <dbReference type="ARBA" id="ARBA00023163"/>
    </source>
</evidence>
<evidence type="ECO:0000256" key="4">
    <source>
        <dbReference type="PROSITE-ProRule" id="PRU00335"/>
    </source>
</evidence>
<comment type="caution">
    <text evidence="6">The sequence shown here is derived from an EMBL/GenBank/DDBJ whole genome shotgun (WGS) entry which is preliminary data.</text>
</comment>
<feature type="domain" description="HTH tetR-type" evidence="5">
    <location>
        <begin position="12"/>
        <end position="72"/>
    </location>
</feature>
<dbReference type="Pfam" id="PF17935">
    <property type="entry name" value="TetR_C_27"/>
    <property type="match status" value="1"/>
</dbReference>
<keyword evidence="3" id="KW-0804">Transcription</keyword>
<proteinExistence type="predicted"/>
<dbReference type="PROSITE" id="PS50977">
    <property type="entry name" value="HTH_TETR_2"/>
    <property type="match status" value="1"/>
</dbReference>
<evidence type="ECO:0000256" key="2">
    <source>
        <dbReference type="ARBA" id="ARBA00023125"/>
    </source>
</evidence>
<evidence type="ECO:0000313" key="6">
    <source>
        <dbReference type="EMBL" id="GGZ34171.1"/>
    </source>
</evidence>
<dbReference type="InterPro" id="IPR050109">
    <property type="entry name" value="HTH-type_TetR-like_transc_reg"/>
</dbReference>
<keyword evidence="1" id="KW-0805">Transcription regulation</keyword>
<dbReference type="EMBL" id="BMZB01000002">
    <property type="protein sequence ID" value="GGZ34171.1"/>
    <property type="molecule type" value="Genomic_DNA"/>
</dbReference>
<dbReference type="Gene3D" id="1.10.357.10">
    <property type="entry name" value="Tetracycline Repressor, domain 2"/>
    <property type="match status" value="1"/>
</dbReference>
<dbReference type="PANTHER" id="PTHR30055:SF151">
    <property type="entry name" value="TRANSCRIPTIONAL REGULATORY PROTEIN"/>
    <property type="match status" value="1"/>
</dbReference>
<keyword evidence="2 4" id="KW-0238">DNA-binding</keyword>
<dbReference type="SUPFAM" id="SSF46689">
    <property type="entry name" value="Homeodomain-like"/>
    <property type="match status" value="1"/>
</dbReference>
<evidence type="ECO:0000259" key="5">
    <source>
        <dbReference type="PROSITE" id="PS50977"/>
    </source>
</evidence>
<name>A0A918Q776_9CAUL</name>